<dbReference type="Proteomes" id="UP001374579">
    <property type="component" value="Unassembled WGS sequence"/>
</dbReference>
<protein>
    <recommendedName>
        <fullName evidence="4">SH3 domain-binding glutamic acid-rich-like protein 3</fullName>
    </recommendedName>
</protein>
<dbReference type="EMBL" id="JBAMIC010000019">
    <property type="protein sequence ID" value="KAK7093908.1"/>
    <property type="molecule type" value="Genomic_DNA"/>
</dbReference>
<dbReference type="InterPro" id="IPR036249">
    <property type="entry name" value="Thioredoxin-like_sf"/>
</dbReference>
<keyword evidence="3" id="KW-1185">Reference proteome</keyword>
<proteinExistence type="inferred from homology"/>
<dbReference type="PANTHER" id="PTHR12232">
    <property type="entry name" value="SH3 DOMAIN-BINDING GLUTAMIC ACID-RICH-LIKE PROTEIN"/>
    <property type="match status" value="1"/>
</dbReference>
<dbReference type="InterPro" id="IPR006993">
    <property type="entry name" value="Glut_rich_SH3-bd"/>
</dbReference>
<dbReference type="GO" id="GO:0005737">
    <property type="term" value="C:cytoplasm"/>
    <property type="evidence" value="ECO:0007669"/>
    <property type="project" value="TreeGrafter"/>
</dbReference>
<organism evidence="2 3">
    <name type="scientific">Littorina saxatilis</name>
    <dbReference type="NCBI Taxonomy" id="31220"/>
    <lineage>
        <taxon>Eukaryota</taxon>
        <taxon>Metazoa</taxon>
        <taxon>Spiralia</taxon>
        <taxon>Lophotrochozoa</taxon>
        <taxon>Mollusca</taxon>
        <taxon>Gastropoda</taxon>
        <taxon>Caenogastropoda</taxon>
        <taxon>Littorinimorpha</taxon>
        <taxon>Littorinoidea</taxon>
        <taxon>Littorinidae</taxon>
        <taxon>Littorina</taxon>
    </lineage>
</organism>
<gene>
    <name evidence="2" type="ORF">V1264_007590</name>
</gene>
<comment type="similarity">
    <text evidence="1">Belongs to the SH3BGR family.</text>
</comment>
<dbReference type="PANTHER" id="PTHR12232:SF15">
    <property type="entry name" value="SH3 DOMAIN-BINDING GLUTAMIC ACID-RICH PROTEIN HOMOLOG"/>
    <property type="match status" value="1"/>
</dbReference>
<name>A0AAN9AV89_9CAEN</name>
<dbReference type="AlphaFoldDB" id="A0AAN9AV89"/>
<evidence type="ECO:0000256" key="1">
    <source>
        <dbReference type="ARBA" id="ARBA00007764"/>
    </source>
</evidence>
<dbReference type="Gene3D" id="3.40.30.10">
    <property type="entry name" value="Glutaredoxin"/>
    <property type="match status" value="1"/>
</dbReference>
<evidence type="ECO:0008006" key="4">
    <source>
        <dbReference type="Google" id="ProtNLM"/>
    </source>
</evidence>
<sequence>MITVYVSSVSFNKRLHSQQNHIETVLRAAHVQYEMIDIASDPAYKDEMRQRCGNETAVAPQVFNGDYYCGDYVSFQQAVEEERIREYLRVS</sequence>
<reference evidence="2 3" key="1">
    <citation type="submission" date="2024-02" db="EMBL/GenBank/DDBJ databases">
        <title>Chromosome-scale genome assembly of the rough periwinkle Littorina saxatilis.</title>
        <authorList>
            <person name="De Jode A."/>
            <person name="Faria R."/>
            <person name="Formenti G."/>
            <person name="Sims Y."/>
            <person name="Smith T.P."/>
            <person name="Tracey A."/>
            <person name="Wood J.M.D."/>
            <person name="Zagrodzka Z.B."/>
            <person name="Johannesson K."/>
            <person name="Butlin R.K."/>
            <person name="Leder E.H."/>
        </authorList>
    </citation>
    <scope>NUCLEOTIDE SEQUENCE [LARGE SCALE GENOMIC DNA]</scope>
    <source>
        <strain evidence="2">Snail1</strain>
        <tissue evidence="2">Muscle</tissue>
    </source>
</reference>
<dbReference type="SUPFAM" id="SSF52833">
    <property type="entry name" value="Thioredoxin-like"/>
    <property type="match status" value="1"/>
</dbReference>
<comment type="caution">
    <text evidence="2">The sequence shown here is derived from an EMBL/GenBank/DDBJ whole genome shotgun (WGS) entry which is preliminary data.</text>
</comment>
<accession>A0AAN9AV89</accession>
<evidence type="ECO:0000313" key="3">
    <source>
        <dbReference type="Proteomes" id="UP001374579"/>
    </source>
</evidence>
<dbReference type="Pfam" id="PF04908">
    <property type="entry name" value="SH3BGR"/>
    <property type="match status" value="1"/>
</dbReference>
<evidence type="ECO:0000313" key="2">
    <source>
        <dbReference type="EMBL" id="KAK7093908.1"/>
    </source>
</evidence>
<dbReference type="InterPro" id="IPR051033">
    <property type="entry name" value="SH3BGR"/>
</dbReference>